<evidence type="ECO:0000313" key="6">
    <source>
        <dbReference type="EMBL" id="MDA2804407.1"/>
    </source>
</evidence>
<name>A0ABT4TI76_9ACTN</name>
<protein>
    <submittedName>
        <fullName evidence="6">ABC transporter substrate-binding protein</fullName>
    </submittedName>
</protein>
<dbReference type="EMBL" id="JAQFWP010000010">
    <property type="protein sequence ID" value="MDA2804407.1"/>
    <property type="molecule type" value="Genomic_DNA"/>
</dbReference>
<feature type="chain" id="PRO_5045249862" evidence="4">
    <location>
        <begin position="30"/>
        <end position="444"/>
    </location>
</feature>
<evidence type="ECO:0000256" key="2">
    <source>
        <dbReference type="ARBA" id="ARBA00022729"/>
    </source>
</evidence>
<feature type="signal peptide" evidence="4">
    <location>
        <begin position="1"/>
        <end position="29"/>
    </location>
</feature>
<dbReference type="CDD" id="cd06343">
    <property type="entry name" value="PBP1_ABC_ligand_binding-like"/>
    <property type="match status" value="1"/>
</dbReference>
<reference evidence="6" key="1">
    <citation type="submission" date="2023-01" db="EMBL/GenBank/DDBJ databases">
        <title>Draft genome sequence of Nocardiopsis sp. LSu2-4 isolated from halophytes.</title>
        <authorList>
            <person name="Duangmal K."/>
            <person name="Chantavorakit T."/>
        </authorList>
    </citation>
    <scope>NUCLEOTIDE SEQUENCE</scope>
    <source>
        <strain evidence="6">LSu2-4</strain>
    </source>
</reference>
<organism evidence="6 7">
    <name type="scientific">Nocardiopsis suaedae</name>
    <dbReference type="NCBI Taxonomy" id="3018444"/>
    <lineage>
        <taxon>Bacteria</taxon>
        <taxon>Bacillati</taxon>
        <taxon>Actinomycetota</taxon>
        <taxon>Actinomycetes</taxon>
        <taxon>Streptosporangiales</taxon>
        <taxon>Nocardiopsidaceae</taxon>
        <taxon>Nocardiopsis</taxon>
    </lineage>
</organism>
<comment type="caution">
    <text evidence="6">The sequence shown here is derived from an EMBL/GenBank/DDBJ whole genome shotgun (WGS) entry which is preliminary data.</text>
</comment>
<dbReference type="PROSITE" id="PS51257">
    <property type="entry name" value="PROKAR_LIPOPROTEIN"/>
    <property type="match status" value="1"/>
</dbReference>
<proteinExistence type="inferred from homology"/>
<evidence type="ECO:0000256" key="1">
    <source>
        <dbReference type="ARBA" id="ARBA00010062"/>
    </source>
</evidence>
<keyword evidence="7" id="KW-1185">Reference proteome</keyword>
<dbReference type="Proteomes" id="UP001165685">
    <property type="component" value="Unassembled WGS sequence"/>
</dbReference>
<dbReference type="RefSeq" id="WP_270676942.1">
    <property type="nucleotide sequence ID" value="NZ_JAQFWP010000010.1"/>
</dbReference>
<sequence>MRTDPIRAARPLAAASLALALLAAGCTGAGQTGEGAEADLDVSTGVTDDTVTIGAHMPLTGPAAPGYSQISVGAQAVYDFVNANGGVHGRTIEYLAEDDAYDPTRTVEVTRELVHQDEIFAMVGGLGTPTHSKVVDFLNTEGVPDLFPSSGALMWNDPEKYPLTYGYQVDYTKESKILGEYISEEFEDAKVGYLLQNDDVGVDSQRGLDMYLQDQAVSVEHYESGAEDLSAQIAGLEREGAEVVVCACIPNYVALGLLESARIGYEPQFITSSIGGDTVTLRGLLSSFAEQAGSGGDPDDFLNGLMTLGYLPPVELGGDDPWVAFLRGVYDEYGGDAPLSNTTVYGMVQAVQFVRALEAAGEDPTRASLIEALESLEPGGPGLVPFSSTGEDRGGYAGGFITRYEDGELEMVRDPAVTDNAEGDIEPAEVDRPLPEDIGPLAQG</sequence>
<evidence type="ECO:0000256" key="3">
    <source>
        <dbReference type="SAM" id="MobiDB-lite"/>
    </source>
</evidence>
<dbReference type="Gene3D" id="3.40.50.2300">
    <property type="match status" value="2"/>
</dbReference>
<accession>A0ABT4TI76</accession>
<evidence type="ECO:0000256" key="4">
    <source>
        <dbReference type="SAM" id="SignalP"/>
    </source>
</evidence>
<gene>
    <name evidence="6" type="ORF">O4U47_07765</name>
</gene>
<dbReference type="InterPro" id="IPR028082">
    <property type="entry name" value="Peripla_BP_I"/>
</dbReference>
<dbReference type="PANTHER" id="PTHR47235:SF1">
    <property type="entry name" value="BLR6548 PROTEIN"/>
    <property type="match status" value="1"/>
</dbReference>
<feature type="region of interest" description="Disordered" evidence="3">
    <location>
        <begin position="416"/>
        <end position="444"/>
    </location>
</feature>
<dbReference type="SUPFAM" id="SSF53822">
    <property type="entry name" value="Periplasmic binding protein-like I"/>
    <property type="match status" value="1"/>
</dbReference>
<keyword evidence="2 4" id="KW-0732">Signal</keyword>
<dbReference type="InterPro" id="IPR028081">
    <property type="entry name" value="Leu-bd"/>
</dbReference>
<dbReference type="Pfam" id="PF13458">
    <property type="entry name" value="Peripla_BP_6"/>
    <property type="match status" value="1"/>
</dbReference>
<dbReference type="PANTHER" id="PTHR47235">
    <property type="entry name" value="BLR6548 PROTEIN"/>
    <property type="match status" value="1"/>
</dbReference>
<feature type="domain" description="Leucine-binding protein" evidence="5">
    <location>
        <begin position="50"/>
        <end position="403"/>
    </location>
</feature>
<comment type="similarity">
    <text evidence="1">Belongs to the leucine-binding protein family.</text>
</comment>
<evidence type="ECO:0000313" key="7">
    <source>
        <dbReference type="Proteomes" id="UP001165685"/>
    </source>
</evidence>
<evidence type="ECO:0000259" key="5">
    <source>
        <dbReference type="Pfam" id="PF13458"/>
    </source>
</evidence>